<keyword evidence="3" id="KW-1185">Reference proteome</keyword>
<dbReference type="Gene3D" id="1.10.287.1490">
    <property type="match status" value="1"/>
</dbReference>
<evidence type="ECO:0008006" key="4">
    <source>
        <dbReference type="Google" id="ProtNLM"/>
    </source>
</evidence>
<evidence type="ECO:0000313" key="3">
    <source>
        <dbReference type="Proteomes" id="UP001152622"/>
    </source>
</evidence>
<dbReference type="AlphaFoldDB" id="A0A9Q1E6Y5"/>
<feature type="coiled-coil region" evidence="1">
    <location>
        <begin position="200"/>
        <end position="249"/>
    </location>
</feature>
<dbReference type="InterPro" id="IPR051176">
    <property type="entry name" value="Cent_Immune-Sig_Mod"/>
</dbReference>
<protein>
    <recommendedName>
        <fullName evidence="4">FHA domain-containing protein</fullName>
    </recommendedName>
</protein>
<evidence type="ECO:0000313" key="2">
    <source>
        <dbReference type="EMBL" id="KAJ8333350.1"/>
    </source>
</evidence>
<sequence>MSPALVVFSSCQTSYPFHERHVYVREPVKIGRTVGRSRPAQNNATFHCKVLSRNHALLWFDHKSSKQAAEPSGGGEPPPSQIFTDDIIQFGVDVTESNHNVTHGCVVSLIRLILPDNVEACHRSDGSPAPSPLPVERNQSEDRVPELVDLQKDTHTYETTAKEALRRVLQEKVHLGQTLRQVELNISSTEDTCSHLQHLRECAEWELTELSNKYNTALAEKQQEEQKEREELQLLIHNIEEQQQVLQTNRRTKLHLPSLQESQLDAAGCLVSGTLGLGKDHANHSTVSRMEEKKNETVNNVTLHTEDSGSGELRCSEAEPDARLSAQLHEAQDAAASSQRRCVELQAQVQKLQEEVKMLCAERECIVSSAQEEVLLLRGTMEASASEWENERASLQEDLGVVTAELDRWRRSAAEYKQETASLKARLQELIQQSAQTAQLQGELQKNCTVLQTDCAALRSEKTTLQEIMQHLEKELYSSRDQSALLGRSVSVLERTQGELESRLAEQQELHRQDCVRLKAQIDQATHRIKGLQREYEETQVELVQVKRRCSEVEQEKLSLSEELQQCKDKLRQLQERASRYEDTQVELVQVKRRCSEVEQEKLSLSEELQQCKDKLRQLQERASRYEETQVELVQVKRRCSEVEQEKLSLSEELQQCKDKLRQLQERASRYEDTQVELVQVKRRCSEVEQEKLSLSEELQQCKDKLRQLQERASRLPVVDAEWVAFLGLCCCCDGCRGPAVHHPARELLLIPQSPVP</sequence>
<gene>
    <name evidence="2" type="ORF">SKAU_G00422460</name>
</gene>
<organism evidence="2 3">
    <name type="scientific">Synaphobranchus kaupii</name>
    <name type="common">Kaup's arrowtooth eel</name>
    <dbReference type="NCBI Taxonomy" id="118154"/>
    <lineage>
        <taxon>Eukaryota</taxon>
        <taxon>Metazoa</taxon>
        <taxon>Chordata</taxon>
        <taxon>Craniata</taxon>
        <taxon>Vertebrata</taxon>
        <taxon>Euteleostomi</taxon>
        <taxon>Actinopterygii</taxon>
        <taxon>Neopterygii</taxon>
        <taxon>Teleostei</taxon>
        <taxon>Anguilliformes</taxon>
        <taxon>Synaphobranchidae</taxon>
        <taxon>Synaphobranchus</taxon>
    </lineage>
</organism>
<dbReference type="SUPFAM" id="SSF57997">
    <property type="entry name" value="Tropomyosin"/>
    <property type="match status" value="1"/>
</dbReference>
<comment type="caution">
    <text evidence="2">The sequence shown here is derived from an EMBL/GenBank/DDBJ whole genome shotgun (WGS) entry which is preliminary data.</text>
</comment>
<dbReference type="Proteomes" id="UP001152622">
    <property type="component" value="Chromosome 24"/>
</dbReference>
<proteinExistence type="predicted"/>
<reference evidence="2" key="1">
    <citation type="journal article" date="2023" name="Science">
        <title>Genome structures resolve the early diversification of teleost fishes.</title>
        <authorList>
            <person name="Parey E."/>
            <person name="Louis A."/>
            <person name="Montfort J."/>
            <person name="Bouchez O."/>
            <person name="Roques C."/>
            <person name="Iampietro C."/>
            <person name="Lluch J."/>
            <person name="Castinel A."/>
            <person name="Donnadieu C."/>
            <person name="Desvignes T."/>
            <person name="Floi Bucao C."/>
            <person name="Jouanno E."/>
            <person name="Wen M."/>
            <person name="Mejri S."/>
            <person name="Dirks R."/>
            <person name="Jansen H."/>
            <person name="Henkel C."/>
            <person name="Chen W.J."/>
            <person name="Zahm M."/>
            <person name="Cabau C."/>
            <person name="Klopp C."/>
            <person name="Thompson A.W."/>
            <person name="Robinson-Rechavi M."/>
            <person name="Braasch I."/>
            <person name="Lecointre G."/>
            <person name="Bobe J."/>
            <person name="Postlethwait J.H."/>
            <person name="Berthelot C."/>
            <person name="Roest Crollius H."/>
            <person name="Guiguen Y."/>
        </authorList>
    </citation>
    <scope>NUCLEOTIDE SEQUENCE</scope>
    <source>
        <strain evidence="2">WJC10195</strain>
    </source>
</reference>
<dbReference type="OrthoDB" id="8962452at2759"/>
<accession>A0A9Q1E6Y5</accession>
<dbReference type="EMBL" id="JAINUF010000024">
    <property type="protein sequence ID" value="KAJ8333350.1"/>
    <property type="molecule type" value="Genomic_DNA"/>
</dbReference>
<evidence type="ECO:0000256" key="1">
    <source>
        <dbReference type="SAM" id="Coils"/>
    </source>
</evidence>
<feature type="coiled-coil region" evidence="1">
    <location>
        <begin position="328"/>
        <end position="475"/>
    </location>
</feature>
<dbReference type="PANTHER" id="PTHR15715">
    <property type="entry name" value="CENTROSOMAL PROTEIN OF 170 KDA"/>
    <property type="match status" value="1"/>
</dbReference>
<keyword evidence="1" id="KW-0175">Coiled coil</keyword>
<name>A0A9Q1E6Y5_SYNKA</name>
<feature type="coiled-coil region" evidence="1">
    <location>
        <begin position="515"/>
        <end position="712"/>
    </location>
</feature>
<dbReference type="PANTHER" id="PTHR15715:SF37">
    <property type="entry name" value="LD47843P"/>
    <property type="match status" value="1"/>
</dbReference>